<dbReference type="PANTHER" id="PTHR47751">
    <property type="entry name" value="SUPERFAMILY HYDROLASE, PUTATIVE (AFU_ORTHOLOGUE AFUA_2G16580)-RELATED"/>
    <property type="match status" value="1"/>
</dbReference>
<dbReference type="InterPro" id="IPR029058">
    <property type="entry name" value="AB_hydrolase_fold"/>
</dbReference>
<dbReference type="AlphaFoldDB" id="A0AA38REG9"/>
<evidence type="ECO:0000259" key="2">
    <source>
        <dbReference type="Pfam" id="PF12697"/>
    </source>
</evidence>
<proteinExistence type="inferred from homology"/>
<evidence type="ECO:0000313" key="4">
    <source>
        <dbReference type="Proteomes" id="UP001174694"/>
    </source>
</evidence>
<sequence length="299" mass="32768">MASSKLVEFKTYDGLTLRGDFHSAGENKPCIIMSNGFSGRRTHYLPDFAARFHAAGYGVLVYDNRCCGESDGMPRSEVDPQMQIRDYFDAFTFASILPDVDATKIVYWGTSMSGGVALCAASINKGIKAVIVQVPFVSGEWISLTAGGDPVALLMERSKRANTGEPTMIPIFPETAEEVIKGTTKAVLKDKGAPEFAAELTSRGLEYETMTTLQSLTYSSMLEPLSIMHRIAPTPLLIIAAAEDVTTPIHLQLTAYEKALEPKKLHIFQGVGHFELYTGENFKKNMDIQMEFLGGIFAE</sequence>
<keyword evidence="4" id="KW-1185">Reference proteome</keyword>
<protein>
    <submittedName>
        <fullName evidence="3">Alpha/beta-hydrolase</fullName>
    </submittedName>
</protein>
<dbReference type="InterPro" id="IPR000073">
    <property type="entry name" value="AB_hydrolase_1"/>
</dbReference>
<dbReference type="Pfam" id="PF12697">
    <property type="entry name" value="Abhydrolase_6"/>
    <property type="match status" value="1"/>
</dbReference>
<dbReference type="EMBL" id="JANBVO010000017">
    <property type="protein sequence ID" value="KAJ9144227.1"/>
    <property type="molecule type" value="Genomic_DNA"/>
</dbReference>
<dbReference type="PANTHER" id="PTHR47751:SF2">
    <property type="entry name" value="DLTD N-TERMINAL DOMAIN PROTEIN (AFU_ORTHOLOGUE AFUA_8G00380)-RELATED"/>
    <property type="match status" value="1"/>
</dbReference>
<comment type="caution">
    <text evidence="3">The sequence shown here is derived from an EMBL/GenBank/DDBJ whole genome shotgun (WGS) entry which is preliminary data.</text>
</comment>
<comment type="similarity">
    <text evidence="1">Belongs to the polyketide transferase af380 family.</text>
</comment>
<gene>
    <name evidence="3" type="ORF">NKR23_g6242</name>
</gene>
<evidence type="ECO:0000256" key="1">
    <source>
        <dbReference type="ARBA" id="ARBA00029464"/>
    </source>
</evidence>
<dbReference type="Gene3D" id="1.10.10.800">
    <property type="match status" value="1"/>
</dbReference>
<organism evidence="3 4">
    <name type="scientific">Pleurostoma richardsiae</name>
    <dbReference type="NCBI Taxonomy" id="41990"/>
    <lineage>
        <taxon>Eukaryota</taxon>
        <taxon>Fungi</taxon>
        <taxon>Dikarya</taxon>
        <taxon>Ascomycota</taxon>
        <taxon>Pezizomycotina</taxon>
        <taxon>Sordariomycetes</taxon>
        <taxon>Sordariomycetidae</taxon>
        <taxon>Calosphaeriales</taxon>
        <taxon>Pleurostomataceae</taxon>
        <taxon>Pleurostoma</taxon>
    </lineage>
</organism>
<name>A0AA38REG9_9PEZI</name>
<reference evidence="3" key="1">
    <citation type="submission" date="2022-07" db="EMBL/GenBank/DDBJ databases">
        <title>Fungi with potential for degradation of polypropylene.</title>
        <authorList>
            <person name="Gostincar C."/>
        </authorList>
    </citation>
    <scope>NUCLEOTIDE SEQUENCE</scope>
    <source>
        <strain evidence="3">EXF-13308</strain>
    </source>
</reference>
<dbReference type="SUPFAM" id="SSF53474">
    <property type="entry name" value="alpha/beta-Hydrolases"/>
    <property type="match status" value="1"/>
</dbReference>
<dbReference type="Gene3D" id="3.40.50.1820">
    <property type="entry name" value="alpha/beta hydrolase"/>
    <property type="match status" value="1"/>
</dbReference>
<feature type="domain" description="AB hydrolase-1" evidence="2">
    <location>
        <begin position="32"/>
        <end position="274"/>
    </location>
</feature>
<evidence type="ECO:0000313" key="3">
    <source>
        <dbReference type="EMBL" id="KAJ9144227.1"/>
    </source>
</evidence>
<dbReference type="InterPro" id="IPR051411">
    <property type="entry name" value="Polyketide_trans_af380"/>
</dbReference>
<accession>A0AA38REG9</accession>
<dbReference type="Proteomes" id="UP001174694">
    <property type="component" value="Unassembled WGS sequence"/>
</dbReference>